<dbReference type="STRING" id="1848.SAMN05443637_13054"/>
<dbReference type="CDD" id="cd06170">
    <property type="entry name" value="LuxR_C_like"/>
    <property type="match status" value="1"/>
</dbReference>
<dbReference type="Proteomes" id="UP000184363">
    <property type="component" value="Unassembled WGS sequence"/>
</dbReference>
<dbReference type="InterPro" id="IPR036388">
    <property type="entry name" value="WH-like_DNA-bd_sf"/>
</dbReference>
<proteinExistence type="predicted"/>
<gene>
    <name evidence="5" type="ORF">SAMN05443637_13054</name>
</gene>
<dbReference type="GO" id="GO:0006355">
    <property type="term" value="P:regulation of DNA-templated transcription"/>
    <property type="evidence" value="ECO:0007669"/>
    <property type="project" value="InterPro"/>
</dbReference>
<dbReference type="GO" id="GO:0003677">
    <property type="term" value="F:DNA binding"/>
    <property type="evidence" value="ECO:0007669"/>
    <property type="project" value="UniProtKB-KW"/>
</dbReference>
<dbReference type="Gene3D" id="1.10.10.10">
    <property type="entry name" value="Winged helix-like DNA-binding domain superfamily/Winged helix DNA-binding domain"/>
    <property type="match status" value="1"/>
</dbReference>
<dbReference type="AlphaFoldDB" id="A0A1M7AXA1"/>
<evidence type="ECO:0000313" key="5">
    <source>
        <dbReference type="EMBL" id="SHL47277.1"/>
    </source>
</evidence>
<dbReference type="PRINTS" id="PR00038">
    <property type="entry name" value="HTHLUXR"/>
</dbReference>
<evidence type="ECO:0000259" key="4">
    <source>
        <dbReference type="PROSITE" id="PS50043"/>
    </source>
</evidence>
<dbReference type="InterPro" id="IPR016032">
    <property type="entry name" value="Sig_transdc_resp-reg_C-effctor"/>
</dbReference>
<keyword evidence="6" id="KW-1185">Reference proteome</keyword>
<evidence type="ECO:0000256" key="1">
    <source>
        <dbReference type="ARBA" id="ARBA00023015"/>
    </source>
</evidence>
<reference evidence="5 6" key="1">
    <citation type="submission" date="2016-11" db="EMBL/GenBank/DDBJ databases">
        <authorList>
            <person name="Jaros S."/>
            <person name="Januszkiewicz K."/>
            <person name="Wedrychowicz H."/>
        </authorList>
    </citation>
    <scope>NUCLEOTIDE SEQUENCE [LARGE SCALE GENOMIC DNA]</scope>
    <source>
        <strain evidence="5 6">DSM 43832</strain>
    </source>
</reference>
<dbReference type="InterPro" id="IPR000792">
    <property type="entry name" value="Tscrpt_reg_LuxR_C"/>
</dbReference>
<name>A0A1M7AXA1_PSETH</name>
<dbReference type="SMART" id="SM00421">
    <property type="entry name" value="HTH_LUXR"/>
    <property type="match status" value="1"/>
</dbReference>
<dbReference type="EMBL" id="FRAP01000030">
    <property type="protein sequence ID" value="SHL47277.1"/>
    <property type="molecule type" value="Genomic_DNA"/>
</dbReference>
<dbReference type="OrthoDB" id="3178131at2"/>
<dbReference type="RefSeq" id="WP_073460404.1">
    <property type="nucleotide sequence ID" value="NZ_FRAP01000030.1"/>
</dbReference>
<keyword evidence="1" id="KW-0805">Transcription regulation</keyword>
<evidence type="ECO:0000256" key="2">
    <source>
        <dbReference type="ARBA" id="ARBA00023125"/>
    </source>
</evidence>
<accession>A0A1M7AXA1</accession>
<evidence type="ECO:0000256" key="3">
    <source>
        <dbReference type="ARBA" id="ARBA00023163"/>
    </source>
</evidence>
<protein>
    <submittedName>
        <fullName evidence="5">Regulatory protein, luxR family</fullName>
    </submittedName>
</protein>
<keyword evidence="3" id="KW-0804">Transcription</keyword>
<keyword evidence="2" id="KW-0238">DNA-binding</keyword>
<sequence length="131" mass="14733">MTTPPQLTLRERQVLTIAARGLTTREIADRLHLGFDTTKDLLRSAYRKLGVRRRLPAINTARHLGLLLTSERDLDAQPPRWPAGAANARIDPIDLHLIVKRWHGRAPAALIGELRHLIDRATAHPQRRAAS</sequence>
<dbReference type="PROSITE" id="PS50043">
    <property type="entry name" value="HTH_LUXR_2"/>
    <property type="match status" value="1"/>
</dbReference>
<evidence type="ECO:0000313" key="6">
    <source>
        <dbReference type="Proteomes" id="UP000184363"/>
    </source>
</evidence>
<dbReference type="Pfam" id="PF00196">
    <property type="entry name" value="GerE"/>
    <property type="match status" value="1"/>
</dbReference>
<feature type="domain" description="HTH luxR-type" evidence="4">
    <location>
        <begin position="1"/>
        <end position="65"/>
    </location>
</feature>
<dbReference type="PANTHER" id="PTHR44688:SF16">
    <property type="entry name" value="DNA-BINDING TRANSCRIPTIONAL ACTIVATOR DEVR_DOSR"/>
    <property type="match status" value="1"/>
</dbReference>
<dbReference type="SUPFAM" id="SSF46894">
    <property type="entry name" value="C-terminal effector domain of the bipartite response regulators"/>
    <property type="match status" value="1"/>
</dbReference>
<organism evidence="5 6">
    <name type="scientific">Pseudonocardia thermophila</name>
    <dbReference type="NCBI Taxonomy" id="1848"/>
    <lineage>
        <taxon>Bacteria</taxon>
        <taxon>Bacillati</taxon>
        <taxon>Actinomycetota</taxon>
        <taxon>Actinomycetes</taxon>
        <taxon>Pseudonocardiales</taxon>
        <taxon>Pseudonocardiaceae</taxon>
        <taxon>Pseudonocardia</taxon>
    </lineage>
</organism>
<dbReference type="PANTHER" id="PTHR44688">
    <property type="entry name" value="DNA-BINDING TRANSCRIPTIONAL ACTIVATOR DEVR_DOSR"/>
    <property type="match status" value="1"/>
</dbReference>